<gene>
    <name evidence="1" type="ORF">AVDCRST_MAG18-744</name>
</gene>
<sequence length="68" mass="7894">MPRVRYLGRLHRRNEFPIGSHHPLRETLLRQAGSNAAERAAFLRRQYATAQEQLVQLWAPREEGAPAF</sequence>
<accession>A0A6J4URH8</accession>
<evidence type="ECO:0000313" key="1">
    <source>
        <dbReference type="EMBL" id="CAA9556930.1"/>
    </source>
</evidence>
<reference evidence="1" key="1">
    <citation type="submission" date="2020-02" db="EMBL/GenBank/DDBJ databases">
        <authorList>
            <person name="Meier V. D."/>
        </authorList>
    </citation>
    <scope>NUCLEOTIDE SEQUENCE</scope>
    <source>
        <strain evidence="1">AVDCRST_MAG18</strain>
    </source>
</reference>
<dbReference type="EMBL" id="CADCWN010000054">
    <property type="protein sequence ID" value="CAA9556930.1"/>
    <property type="molecule type" value="Genomic_DNA"/>
</dbReference>
<name>A0A6J4URH8_9BACT</name>
<proteinExistence type="predicted"/>
<protein>
    <submittedName>
        <fullName evidence="1">Uncharacterized protein</fullName>
    </submittedName>
</protein>
<organism evidence="1">
    <name type="scientific">uncultured Thermomicrobiales bacterium</name>
    <dbReference type="NCBI Taxonomy" id="1645740"/>
    <lineage>
        <taxon>Bacteria</taxon>
        <taxon>Pseudomonadati</taxon>
        <taxon>Thermomicrobiota</taxon>
        <taxon>Thermomicrobia</taxon>
        <taxon>Thermomicrobiales</taxon>
        <taxon>environmental samples</taxon>
    </lineage>
</organism>
<dbReference type="AlphaFoldDB" id="A0A6J4URH8"/>